<evidence type="ECO:0000313" key="4">
    <source>
        <dbReference type="Proteomes" id="UP000295110"/>
    </source>
</evidence>
<dbReference type="InterPro" id="IPR006056">
    <property type="entry name" value="RidA"/>
</dbReference>
<organism evidence="3 4">
    <name type="scientific">Roseateles saccharophilus</name>
    <name type="common">Pseudomonas saccharophila</name>
    <dbReference type="NCBI Taxonomy" id="304"/>
    <lineage>
        <taxon>Bacteria</taxon>
        <taxon>Pseudomonadati</taxon>
        <taxon>Pseudomonadota</taxon>
        <taxon>Betaproteobacteria</taxon>
        <taxon>Burkholderiales</taxon>
        <taxon>Sphaerotilaceae</taxon>
        <taxon>Roseateles</taxon>
    </lineage>
</organism>
<accession>A0A4R3VEE2</accession>
<evidence type="ECO:0000313" key="3">
    <source>
        <dbReference type="EMBL" id="TCV03756.1"/>
    </source>
</evidence>
<evidence type="ECO:0000256" key="2">
    <source>
        <dbReference type="SAM" id="SignalP"/>
    </source>
</evidence>
<comment type="similarity">
    <text evidence="1">Belongs to the RutC family.</text>
</comment>
<dbReference type="CDD" id="cd00448">
    <property type="entry name" value="YjgF_YER057c_UK114_family"/>
    <property type="match status" value="1"/>
</dbReference>
<keyword evidence="2" id="KW-0732">Signal</keyword>
<dbReference type="InterPro" id="IPR006175">
    <property type="entry name" value="YjgF/YER057c/UK114"/>
</dbReference>
<feature type="signal peptide" evidence="2">
    <location>
        <begin position="1"/>
        <end position="23"/>
    </location>
</feature>
<dbReference type="NCBIfam" id="TIGR00004">
    <property type="entry name" value="Rid family detoxifying hydrolase"/>
    <property type="match status" value="1"/>
</dbReference>
<dbReference type="AlphaFoldDB" id="A0A4R3VEE2"/>
<dbReference type="Proteomes" id="UP000295110">
    <property type="component" value="Unassembled WGS sequence"/>
</dbReference>
<gene>
    <name evidence="3" type="ORF">EV671_100217</name>
</gene>
<dbReference type="PROSITE" id="PS51257">
    <property type="entry name" value="PROKAR_LIPOPROTEIN"/>
    <property type="match status" value="1"/>
</dbReference>
<name>A0A4R3VEE2_ROSSA</name>
<comment type="caution">
    <text evidence="3">The sequence shown here is derived from an EMBL/GenBank/DDBJ whole genome shotgun (WGS) entry which is preliminary data.</text>
</comment>
<dbReference type="Pfam" id="PF01042">
    <property type="entry name" value="Ribonuc_L-PSP"/>
    <property type="match status" value="1"/>
</dbReference>
<dbReference type="GO" id="GO:0019239">
    <property type="term" value="F:deaminase activity"/>
    <property type="evidence" value="ECO:0007669"/>
    <property type="project" value="TreeGrafter"/>
</dbReference>
<dbReference type="OrthoDB" id="8655901at2"/>
<proteinExistence type="inferred from homology"/>
<dbReference type="InterPro" id="IPR035959">
    <property type="entry name" value="RutC-like_sf"/>
</dbReference>
<evidence type="ECO:0000256" key="1">
    <source>
        <dbReference type="ARBA" id="ARBA00010552"/>
    </source>
</evidence>
<protein>
    <submittedName>
        <fullName evidence="3">Endoribonuclease L-PSP</fullName>
    </submittedName>
</protein>
<dbReference type="PANTHER" id="PTHR11803">
    <property type="entry name" value="2-IMINOBUTANOATE/2-IMINOPROPANOATE DEAMINASE RIDA"/>
    <property type="match status" value="1"/>
</dbReference>
<keyword evidence="4" id="KW-1185">Reference proteome</keyword>
<feature type="chain" id="PRO_5020195453" evidence="2">
    <location>
        <begin position="24"/>
        <end position="152"/>
    </location>
</feature>
<dbReference type="PANTHER" id="PTHR11803:SF39">
    <property type="entry name" value="2-IMINOBUTANOATE_2-IMINOPROPANOATE DEAMINASE"/>
    <property type="match status" value="1"/>
</dbReference>
<dbReference type="SUPFAM" id="SSF55298">
    <property type="entry name" value="YjgF-like"/>
    <property type="match status" value="1"/>
</dbReference>
<dbReference type="FunFam" id="3.30.1330.40:FF:000001">
    <property type="entry name" value="L-PSP family endoribonuclease"/>
    <property type="match status" value="1"/>
</dbReference>
<dbReference type="Gene3D" id="3.30.1330.40">
    <property type="entry name" value="RutC-like"/>
    <property type="match status" value="1"/>
</dbReference>
<sequence>MSRSTEHLKRLLFPLVLALSGCAATPLAREVVVSKDAPAPIGPYSQAVRAGNLLFLSGQAGLDPKTGQLSGGSIEEQTTTALENLKAVLAANNMTMADIVSTTVYLKDIGDFGKMNAVYARFFPDKPPARATIQAARLPRDSLVQISAIAAR</sequence>
<dbReference type="GO" id="GO:0005829">
    <property type="term" value="C:cytosol"/>
    <property type="evidence" value="ECO:0007669"/>
    <property type="project" value="TreeGrafter"/>
</dbReference>
<dbReference type="RefSeq" id="WP_132569484.1">
    <property type="nucleotide sequence ID" value="NZ_CBCSGL010000023.1"/>
</dbReference>
<reference evidence="3 4" key="1">
    <citation type="submission" date="2019-03" db="EMBL/GenBank/DDBJ databases">
        <title>Genomic Encyclopedia of Type Strains, Phase IV (KMG-IV): sequencing the most valuable type-strain genomes for metagenomic binning, comparative biology and taxonomic classification.</title>
        <authorList>
            <person name="Goeker M."/>
        </authorList>
    </citation>
    <scope>NUCLEOTIDE SEQUENCE [LARGE SCALE GENOMIC DNA]</scope>
    <source>
        <strain evidence="3 4">DSM 654</strain>
    </source>
</reference>
<dbReference type="EMBL" id="SMBU01000002">
    <property type="protein sequence ID" value="TCV03756.1"/>
    <property type="molecule type" value="Genomic_DNA"/>
</dbReference>